<accession>A0ACB9C759</accession>
<comment type="caution">
    <text evidence="1">The sequence shown here is derived from an EMBL/GenBank/DDBJ whole genome shotgun (WGS) entry which is preliminary data.</text>
</comment>
<sequence length="310" mass="34143">MFDPIDLHPEVSPIVVEKQACNNNKDIETGRKLHQLRSSTHLRNKRILNTQIITMYSVCVSPSDSRLVFKQLHNKNLYQWNAIISAYTRNDLWFDAILVFRRFLLTEHVPDCNALIAMYRKFGFVEDAEKVIGCGEENRLQKEKEDGSLLGAQPGIAGTGNGYIPQPGGGSGGGGFGGFGGIGGGVIAKALLCLSDKIYSGCGESYRLTESGDLHVPPDYIDQYCGGPCLTETKLVLSCINDVLSNFIFYNRATVRDVKDTITAGCSYGPTRGDFNVAEYIQAYGSNSYKLSYPYLFGIVPLISMCILLF</sequence>
<protein>
    <submittedName>
        <fullName evidence="1">Uncharacterized protein</fullName>
    </submittedName>
</protein>
<evidence type="ECO:0000313" key="1">
    <source>
        <dbReference type="EMBL" id="KAI3730106.1"/>
    </source>
</evidence>
<dbReference type="Proteomes" id="UP001055879">
    <property type="component" value="Linkage Group LG05"/>
</dbReference>
<keyword evidence="2" id="KW-1185">Reference proteome</keyword>
<dbReference type="EMBL" id="CM042051">
    <property type="protein sequence ID" value="KAI3730106.1"/>
    <property type="molecule type" value="Genomic_DNA"/>
</dbReference>
<reference evidence="2" key="1">
    <citation type="journal article" date="2022" name="Mol. Ecol. Resour.">
        <title>The genomes of chicory, endive, great burdock and yacon provide insights into Asteraceae palaeo-polyploidization history and plant inulin production.</title>
        <authorList>
            <person name="Fan W."/>
            <person name="Wang S."/>
            <person name="Wang H."/>
            <person name="Wang A."/>
            <person name="Jiang F."/>
            <person name="Liu H."/>
            <person name="Zhao H."/>
            <person name="Xu D."/>
            <person name="Zhang Y."/>
        </authorList>
    </citation>
    <scope>NUCLEOTIDE SEQUENCE [LARGE SCALE GENOMIC DNA]</scope>
    <source>
        <strain evidence="2">cv. Niubang</strain>
    </source>
</reference>
<reference evidence="1 2" key="2">
    <citation type="journal article" date="2022" name="Mol. Ecol. Resour.">
        <title>The genomes of chicory, endive, great burdock and yacon provide insights into Asteraceae paleo-polyploidization history and plant inulin production.</title>
        <authorList>
            <person name="Fan W."/>
            <person name="Wang S."/>
            <person name="Wang H."/>
            <person name="Wang A."/>
            <person name="Jiang F."/>
            <person name="Liu H."/>
            <person name="Zhao H."/>
            <person name="Xu D."/>
            <person name="Zhang Y."/>
        </authorList>
    </citation>
    <scope>NUCLEOTIDE SEQUENCE [LARGE SCALE GENOMIC DNA]</scope>
    <source>
        <strain evidence="2">cv. Niubang</strain>
    </source>
</reference>
<organism evidence="1 2">
    <name type="scientific">Arctium lappa</name>
    <name type="common">Greater burdock</name>
    <name type="synonym">Lappa major</name>
    <dbReference type="NCBI Taxonomy" id="4217"/>
    <lineage>
        <taxon>Eukaryota</taxon>
        <taxon>Viridiplantae</taxon>
        <taxon>Streptophyta</taxon>
        <taxon>Embryophyta</taxon>
        <taxon>Tracheophyta</taxon>
        <taxon>Spermatophyta</taxon>
        <taxon>Magnoliopsida</taxon>
        <taxon>eudicotyledons</taxon>
        <taxon>Gunneridae</taxon>
        <taxon>Pentapetalae</taxon>
        <taxon>asterids</taxon>
        <taxon>campanulids</taxon>
        <taxon>Asterales</taxon>
        <taxon>Asteraceae</taxon>
        <taxon>Carduoideae</taxon>
        <taxon>Cardueae</taxon>
        <taxon>Arctiinae</taxon>
        <taxon>Arctium</taxon>
    </lineage>
</organism>
<proteinExistence type="predicted"/>
<name>A0ACB9C759_ARCLA</name>
<gene>
    <name evidence="1" type="ORF">L6452_18782</name>
</gene>
<evidence type="ECO:0000313" key="2">
    <source>
        <dbReference type="Proteomes" id="UP001055879"/>
    </source>
</evidence>